<dbReference type="PANTHER" id="PTHR33884">
    <property type="entry name" value="UPF0410 PROTEIN YMGE"/>
    <property type="match status" value="1"/>
</dbReference>
<reference evidence="8 9" key="1">
    <citation type="submission" date="2015-02" db="EMBL/GenBank/DDBJ databases">
        <title>Draft genome of a novel marine cyanobacterium (Chroococcales) isolated from South Atlantic Ocean.</title>
        <authorList>
            <person name="Rigonato J."/>
            <person name="Alvarenga D.O."/>
            <person name="Branco L.H."/>
            <person name="Varani A.M."/>
            <person name="Brandini F.P."/>
            <person name="Fiore M.F."/>
        </authorList>
    </citation>
    <scope>NUCLEOTIDE SEQUENCE [LARGE SCALE GENOMIC DNA]</scope>
    <source>
        <strain evidence="8 9">CENA595</strain>
    </source>
</reference>
<evidence type="ECO:0000256" key="2">
    <source>
        <dbReference type="ARBA" id="ARBA00011006"/>
    </source>
</evidence>
<dbReference type="PANTHER" id="PTHR33884:SF3">
    <property type="entry name" value="UPF0410 PROTEIN YMGE"/>
    <property type="match status" value="1"/>
</dbReference>
<sequence length="93" mass="9298">MWGLLAWVVLGLIAGAIAKAIYPGHQGGGILATMILGILGALVGGWLGGLLFPYSGGAAAASVGALTLPSVIFAVLGAIVLLFIWGLLTRRTA</sequence>
<evidence type="ECO:0000313" key="8">
    <source>
        <dbReference type="EMBL" id="KJH71902.1"/>
    </source>
</evidence>
<keyword evidence="9" id="KW-1185">Reference proteome</keyword>
<evidence type="ECO:0000256" key="5">
    <source>
        <dbReference type="ARBA" id="ARBA00022989"/>
    </source>
</evidence>
<keyword evidence="4 7" id="KW-0812">Transmembrane</keyword>
<evidence type="ECO:0000313" key="9">
    <source>
        <dbReference type="Proteomes" id="UP000032452"/>
    </source>
</evidence>
<evidence type="ECO:0000256" key="3">
    <source>
        <dbReference type="ARBA" id="ARBA00022475"/>
    </source>
</evidence>
<feature type="transmembrane region" description="Helical" evidence="7">
    <location>
        <begin position="30"/>
        <end position="54"/>
    </location>
</feature>
<dbReference type="Pfam" id="PF04226">
    <property type="entry name" value="Transgly_assoc"/>
    <property type="match status" value="1"/>
</dbReference>
<comment type="similarity">
    <text evidence="2">Belongs to the UPF0410 family.</text>
</comment>
<dbReference type="InterPro" id="IPR007341">
    <property type="entry name" value="Transgly_assoc"/>
</dbReference>
<evidence type="ECO:0000256" key="4">
    <source>
        <dbReference type="ARBA" id="ARBA00022692"/>
    </source>
</evidence>
<evidence type="ECO:0000256" key="7">
    <source>
        <dbReference type="SAM" id="Phobius"/>
    </source>
</evidence>
<accession>A0A0D8ZU33</accession>
<comment type="subcellular location">
    <subcellularLocation>
        <location evidence="1">Cell membrane</location>
        <topology evidence="1">Multi-pass membrane protein</topology>
    </subcellularLocation>
</comment>
<proteinExistence type="inferred from homology"/>
<keyword evidence="6 7" id="KW-0472">Membrane</keyword>
<dbReference type="RefSeq" id="WP_045054369.1">
    <property type="nucleotide sequence ID" value="NZ_CAWMDP010000041.1"/>
</dbReference>
<dbReference type="Proteomes" id="UP000032452">
    <property type="component" value="Unassembled WGS sequence"/>
</dbReference>
<organism evidence="8 9">
    <name type="scientific">Aliterella atlantica CENA595</name>
    <dbReference type="NCBI Taxonomy" id="1618023"/>
    <lineage>
        <taxon>Bacteria</taxon>
        <taxon>Bacillati</taxon>
        <taxon>Cyanobacteriota</taxon>
        <taxon>Cyanophyceae</taxon>
        <taxon>Chroococcidiopsidales</taxon>
        <taxon>Aliterellaceae</taxon>
        <taxon>Aliterella</taxon>
    </lineage>
</organism>
<name>A0A0D8ZU33_9CYAN</name>
<comment type="caution">
    <text evidence="8">The sequence shown here is derived from an EMBL/GenBank/DDBJ whole genome shotgun (WGS) entry which is preliminary data.</text>
</comment>
<evidence type="ECO:0000256" key="1">
    <source>
        <dbReference type="ARBA" id="ARBA00004651"/>
    </source>
</evidence>
<dbReference type="PATRIC" id="fig|1618023.3.peg.3585"/>
<evidence type="ECO:0000256" key="6">
    <source>
        <dbReference type="ARBA" id="ARBA00023136"/>
    </source>
</evidence>
<gene>
    <name evidence="8" type="ORF">UH38_09210</name>
</gene>
<keyword evidence="5 7" id="KW-1133">Transmembrane helix</keyword>
<dbReference type="AlphaFoldDB" id="A0A0D8ZU33"/>
<dbReference type="STRING" id="1618023.UH38_09210"/>
<dbReference type="EMBL" id="JYON01000008">
    <property type="protein sequence ID" value="KJH71902.1"/>
    <property type="molecule type" value="Genomic_DNA"/>
</dbReference>
<feature type="transmembrane region" description="Helical" evidence="7">
    <location>
        <begin position="66"/>
        <end position="88"/>
    </location>
</feature>
<protein>
    <submittedName>
        <fullName evidence="8">Transglycosylase</fullName>
    </submittedName>
</protein>
<keyword evidence="3" id="KW-1003">Cell membrane</keyword>
<dbReference type="GO" id="GO:0005886">
    <property type="term" value="C:plasma membrane"/>
    <property type="evidence" value="ECO:0007669"/>
    <property type="project" value="UniProtKB-SubCell"/>
</dbReference>